<evidence type="ECO:0000313" key="2">
    <source>
        <dbReference type="EMBL" id="MFC5926888.1"/>
    </source>
</evidence>
<evidence type="ECO:0000313" key="3">
    <source>
        <dbReference type="Proteomes" id="UP001596226"/>
    </source>
</evidence>
<dbReference type="Proteomes" id="UP001596226">
    <property type="component" value="Unassembled WGS sequence"/>
</dbReference>
<dbReference type="RefSeq" id="WP_377515216.1">
    <property type="nucleotide sequence ID" value="NZ_JBHSQS010000022.1"/>
</dbReference>
<organism evidence="2 3">
    <name type="scientific">Micromonospora vulcania</name>
    <dbReference type="NCBI Taxonomy" id="1441873"/>
    <lineage>
        <taxon>Bacteria</taxon>
        <taxon>Bacillati</taxon>
        <taxon>Actinomycetota</taxon>
        <taxon>Actinomycetes</taxon>
        <taxon>Micromonosporales</taxon>
        <taxon>Micromonosporaceae</taxon>
        <taxon>Micromonospora</taxon>
    </lineage>
</organism>
<gene>
    <name evidence="2" type="ORF">ACFQGL_26465</name>
</gene>
<accession>A0ABW1HC58</accession>
<proteinExistence type="predicted"/>
<evidence type="ECO:0000259" key="1">
    <source>
        <dbReference type="Pfam" id="PF13006"/>
    </source>
</evidence>
<feature type="domain" description="Transposase IS4 N-terminal" evidence="1">
    <location>
        <begin position="4"/>
        <end position="97"/>
    </location>
</feature>
<protein>
    <submittedName>
        <fullName evidence="2">Transposase domain-containing protein</fullName>
    </submittedName>
</protein>
<dbReference type="Pfam" id="PF13006">
    <property type="entry name" value="Nterm_IS4"/>
    <property type="match status" value="1"/>
</dbReference>
<dbReference type="EMBL" id="JBHSQS010000022">
    <property type="protein sequence ID" value="MFC5926888.1"/>
    <property type="molecule type" value="Genomic_DNA"/>
</dbReference>
<name>A0ABW1HC58_9ACTN</name>
<comment type="caution">
    <text evidence="2">The sequence shown here is derived from an EMBL/GenBank/DDBJ whole genome shotgun (WGS) entry which is preliminary data.</text>
</comment>
<sequence>MFAPGHLGELTRLVPFEMVDDVLAVTRRTQSRIRLLPARVVMYLLLAGCLFAELGHRQVWSKLTSGLSGLPLVAPTGSALRQARQRLGPQPVQALFALLRGPAVTSAAQVRWRGLLLTVVDGTFLTVAESAANSCRYAKQRGNNGGSGYPQLRLSALLSCGTRSVLDAVFDPARSRRSASSTNAESWSSVSR</sequence>
<keyword evidence="3" id="KW-1185">Reference proteome</keyword>
<dbReference type="InterPro" id="IPR024473">
    <property type="entry name" value="Transposases_IS4_N"/>
</dbReference>
<reference evidence="3" key="1">
    <citation type="journal article" date="2019" name="Int. J. Syst. Evol. Microbiol.">
        <title>The Global Catalogue of Microorganisms (GCM) 10K type strain sequencing project: providing services to taxonomists for standard genome sequencing and annotation.</title>
        <authorList>
            <consortium name="The Broad Institute Genomics Platform"/>
            <consortium name="The Broad Institute Genome Sequencing Center for Infectious Disease"/>
            <person name="Wu L."/>
            <person name="Ma J."/>
        </authorList>
    </citation>
    <scope>NUCLEOTIDE SEQUENCE [LARGE SCALE GENOMIC DNA]</scope>
    <source>
        <strain evidence="3">CGMCC 4.7144</strain>
    </source>
</reference>